<evidence type="ECO:0000313" key="3">
    <source>
        <dbReference type="EMBL" id="EWY92486.1"/>
    </source>
</evidence>
<reference evidence="3 4" key="1">
    <citation type="submission" date="2011-06" db="EMBL/GenBank/DDBJ databases">
        <title>The Genome Sequence of Fusarium oxysporum FOSC 3-a.</title>
        <authorList>
            <consortium name="The Broad Institute Genome Sequencing Platform"/>
            <person name="Ma L.-J."/>
            <person name="Gale L.R."/>
            <person name="Schwartz D.C."/>
            <person name="Zhou S."/>
            <person name="Corby-Kistler H."/>
            <person name="Young S.K."/>
            <person name="Zeng Q."/>
            <person name="Gargeya S."/>
            <person name="Fitzgerald M."/>
            <person name="Haas B."/>
            <person name="Abouelleil A."/>
            <person name="Alvarado L."/>
            <person name="Arachchi H.M."/>
            <person name="Berlin A."/>
            <person name="Brown A."/>
            <person name="Chapman S.B."/>
            <person name="Chen Z."/>
            <person name="Dunbar C."/>
            <person name="Freedman E."/>
            <person name="Gearin G."/>
            <person name="Gellesch M."/>
            <person name="Goldberg J."/>
            <person name="Griggs A."/>
            <person name="Gujja S."/>
            <person name="Heiman D."/>
            <person name="Howarth C."/>
            <person name="Larson L."/>
            <person name="Lui A."/>
            <person name="MacDonald P.J.P."/>
            <person name="Mehta T."/>
            <person name="Montmayeur A."/>
            <person name="Murphy C."/>
            <person name="Neiman D."/>
            <person name="Pearson M."/>
            <person name="Priest M."/>
            <person name="Roberts A."/>
            <person name="Saif S."/>
            <person name="Shea T."/>
            <person name="Shenoy N."/>
            <person name="Sisk P."/>
            <person name="Stolte C."/>
            <person name="Sykes S."/>
            <person name="Wortman J."/>
            <person name="Nusbaum C."/>
            <person name="Birren B."/>
        </authorList>
    </citation>
    <scope>NUCLEOTIDE SEQUENCE [LARGE SCALE GENOMIC DNA]</scope>
    <source>
        <strain evidence="4">FOSC 3-a</strain>
    </source>
</reference>
<dbReference type="AlphaFoldDB" id="W9IJ13"/>
<evidence type="ECO:0000256" key="2">
    <source>
        <dbReference type="SAM" id="SignalP"/>
    </source>
</evidence>
<evidence type="ECO:0008006" key="5">
    <source>
        <dbReference type="Google" id="ProtNLM"/>
    </source>
</evidence>
<evidence type="ECO:0000256" key="1">
    <source>
        <dbReference type="SAM" id="MobiDB-lite"/>
    </source>
</evidence>
<sequence length="360" mass="37780">MRWFSLATVLGAALPAAIARPACRPHRPTTTSTFATATTTTAAGIWTMSTDTAITTKISATHETTDIVDSTITESAMVSSHLTSTLETTHTRSMTDNTVTALETTTTQSVTATSGSTTLIPTTTAETSSGETIATKKTTDKTTTVDTSTAQTTTSEATSTKTMAAETTTATTEMTIDTTTAETTTTEVTTAETITTTTAAAAPTGSIQNGNFEDTTNTAWDFQSAEIVNNPGTAHSDSRFAKINIVNAQASGVQQIYQTVTGLDTTKSYALSLYATVLDSPAPAGNPSSCFIYILYNTSFLFSIPLSFSSSSLSSYQPYTHTFTPSVSDITFHFSVRCGRGPPTTFSVAIDDVSLLQALS</sequence>
<dbReference type="OrthoDB" id="5105552at2759"/>
<dbReference type="HOGENOM" id="CLU_076930_0_0_1"/>
<dbReference type="InterPro" id="IPR008979">
    <property type="entry name" value="Galactose-bd-like_sf"/>
</dbReference>
<feature type="signal peptide" evidence="2">
    <location>
        <begin position="1"/>
        <end position="19"/>
    </location>
</feature>
<feature type="region of interest" description="Disordered" evidence="1">
    <location>
        <begin position="140"/>
        <end position="168"/>
    </location>
</feature>
<proteinExistence type="predicted"/>
<accession>W9IJ13</accession>
<dbReference type="Gene3D" id="2.60.120.260">
    <property type="entry name" value="Galactose-binding domain-like"/>
    <property type="match status" value="1"/>
</dbReference>
<dbReference type="EMBL" id="JH717842">
    <property type="protein sequence ID" value="EWY92486.1"/>
    <property type="molecule type" value="Genomic_DNA"/>
</dbReference>
<gene>
    <name evidence="3" type="ORF">FOYG_06040</name>
</gene>
<organism evidence="3 4">
    <name type="scientific">Fusarium oxysporum NRRL 32931</name>
    <dbReference type="NCBI Taxonomy" id="660029"/>
    <lineage>
        <taxon>Eukaryota</taxon>
        <taxon>Fungi</taxon>
        <taxon>Dikarya</taxon>
        <taxon>Ascomycota</taxon>
        <taxon>Pezizomycotina</taxon>
        <taxon>Sordariomycetes</taxon>
        <taxon>Hypocreomycetidae</taxon>
        <taxon>Hypocreales</taxon>
        <taxon>Nectriaceae</taxon>
        <taxon>Fusarium</taxon>
        <taxon>Fusarium oxysporum species complex</taxon>
    </lineage>
</organism>
<protein>
    <recommendedName>
        <fullName evidence="5">CBM-cenC domain-containing protein</fullName>
    </recommendedName>
</protein>
<dbReference type="SUPFAM" id="SSF49785">
    <property type="entry name" value="Galactose-binding domain-like"/>
    <property type="match status" value="1"/>
</dbReference>
<keyword evidence="2" id="KW-0732">Signal</keyword>
<feature type="chain" id="PRO_5004924814" description="CBM-cenC domain-containing protein" evidence="2">
    <location>
        <begin position="20"/>
        <end position="360"/>
    </location>
</feature>
<name>W9IJ13_FUSOX</name>
<evidence type="ECO:0000313" key="4">
    <source>
        <dbReference type="Proteomes" id="UP000030753"/>
    </source>
</evidence>
<dbReference type="Proteomes" id="UP000030753">
    <property type="component" value="Unassembled WGS sequence"/>
</dbReference>